<name>A0A6A6WA09_9PEZI</name>
<evidence type="ECO:0000313" key="3">
    <source>
        <dbReference type="Proteomes" id="UP000799437"/>
    </source>
</evidence>
<dbReference type="Proteomes" id="UP000799437">
    <property type="component" value="Unassembled WGS sequence"/>
</dbReference>
<feature type="region of interest" description="Disordered" evidence="1">
    <location>
        <begin position="31"/>
        <end position="51"/>
    </location>
</feature>
<gene>
    <name evidence="2" type="ORF">EJ05DRAFT_475733</name>
</gene>
<evidence type="ECO:0000256" key="1">
    <source>
        <dbReference type="SAM" id="MobiDB-lite"/>
    </source>
</evidence>
<keyword evidence="3" id="KW-1185">Reference proteome</keyword>
<proteinExistence type="predicted"/>
<dbReference type="RefSeq" id="XP_033600868.1">
    <property type="nucleotide sequence ID" value="XM_033743875.1"/>
</dbReference>
<dbReference type="AlphaFoldDB" id="A0A6A6WA09"/>
<dbReference type="EMBL" id="ML996571">
    <property type="protein sequence ID" value="KAF2758417.1"/>
    <property type="molecule type" value="Genomic_DNA"/>
</dbReference>
<accession>A0A6A6WA09</accession>
<protein>
    <submittedName>
        <fullName evidence="2">Uncharacterized protein</fullName>
    </submittedName>
</protein>
<evidence type="ECO:0000313" key="2">
    <source>
        <dbReference type="EMBL" id="KAF2758417.1"/>
    </source>
</evidence>
<reference evidence="2" key="1">
    <citation type="journal article" date="2020" name="Stud. Mycol.">
        <title>101 Dothideomycetes genomes: a test case for predicting lifestyles and emergence of pathogens.</title>
        <authorList>
            <person name="Haridas S."/>
            <person name="Albert R."/>
            <person name="Binder M."/>
            <person name="Bloem J."/>
            <person name="Labutti K."/>
            <person name="Salamov A."/>
            <person name="Andreopoulos B."/>
            <person name="Baker S."/>
            <person name="Barry K."/>
            <person name="Bills G."/>
            <person name="Bluhm B."/>
            <person name="Cannon C."/>
            <person name="Castanera R."/>
            <person name="Culley D."/>
            <person name="Daum C."/>
            <person name="Ezra D."/>
            <person name="Gonzalez J."/>
            <person name="Henrissat B."/>
            <person name="Kuo A."/>
            <person name="Liang C."/>
            <person name="Lipzen A."/>
            <person name="Lutzoni F."/>
            <person name="Magnuson J."/>
            <person name="Mondo S."/>
            <person name="Nolan M."/>
            <person name="Ohm R."/>
            <person name="Pangilinan J."/>
            <person name="Park H.-J."/>
            <person name="Ramirez L."/>
            <person name="Alfaro M."/>
            <person name="Sun H."/>
            <person name="Tritt A."/>
            <person name="Yoshinaga Y."/>
            <person name="Zwiers L.-H."/>
            <person name="Turgeon B."/>
            <person name="Goodwin S."/>
            <person name="Spatafora J."/>
            <person name="Crous P."/>
            <person name="Grigoriev I."/>
        </authorList>
    </citation>
    <scope>NUCLEOTIDE SEQUENCE</scope>
    <source>
        <strain evidence="2">CBS 121739</strain>
    </source>
</reference>
<dbReference type="GeneID" id="54484929"/>
<organism evidence="2 3">
    <name type="scientific">Pseudovirgaria hyperparasitica</name>
    <dbReference type="NCBI Taxonomy" id="470096"/>
    <lineage>
        <taxon>Eukaryota</taxon>
        <taxon>Fungi</taxon>
        <taxon>Dikarya</taxon>
        <taxon>Ascomycota</taxon>
        <taxon>Pezizomycotina</taxon>
        <taxon>Dothideomycetes</taxon>
        <taxon>Dothideomycetes incertae sedis</taxon>
        <taxon>Acrospermales</taxon>
        <taxon>Acrospermaceae</taxon>
        <taxon>Pseudovirgaria</taxon>
    </lineage>
</organism>
<sequence>MDLKLWLEKKAKLFASWERYVDLLIDNRAPETPDGEVTEDSSFGEDTPFDPMPEIRGSTTVSILKLGTIEHLMNRGYKLSSKSQNELIKQLLKQYKLDSATTCSLFEVARTAQDFQCRDLLLRLVPDKALPQESSGKKTKLQKKIEKRDSSYLMLTTRNLPSWLWRENKNEEIRDMRQTWNDSKKRFREEGEADLKALEANTRALKV</sequence>
<feature type="compositionally biased region" description="Acidic residues" evidence="1">
    <location>
        <begin position="33"/>
        <end position="43"/>
    </location>
</feature>